<evidence type="ECO:0000313" key="1">
    <source>
        <dbReference type="EMBL" id="QDU60837.1"/>
    </source>
</evidence>
<protein>
    <submittedName>
        <fullName evidence="1">Xylose isomerase-like TIM barrel</fullName>
    </submittedName>
</protein>
<dbReference type="Gene3D" id="3.20.20.150">
    <property type="entry name" value="Divalent-metal-dependent TIM barrel enzymes"/>
    <property type="match status" value="1"/>
</dbReference>
<keyword evidence="2" id="KW-1185">Reference proteome</keyword>
<organism evidence="1 2">
    <name type="scientific">Kolteria novifilia</name>
    <dbReference type="NCBI Taxonomy" id="2527975"/>
    <lineage>
        <taxon>Bacteria</taxon>
        <taxon>Pseudomonadati</taxon>
        <taxon>Planctomycetota</taxon>
        <taxon>Planctomycetia</taxon>
        <taxon>Kolteriales</taxon>
        <taxon>Kolteriaceae</taxon>
        <taxon>Kolteria</taxon>
    </lineage>
</organism>
<dbReference type="KEGG" id="knv:Pan216_16890"/>
<sequence length="396" mass="44921">MALSALPLSYCANVHPGRTFAEVAEGLKRYTAPLRERLGTPIAVGMWMTRDALTEVATDPKLVDWLQGWLREHDLTCYTMNAFPFGNFHAERVKENVYLPDWTDVRREEYTRDVADLLARLLPEGVEGSLSTSPCAFKALHPQGADVDVYFPRLVSIARHLQDLRRRTGRTIRLAIEPEPGCLLETTDEALGFFKDLRGWVKEAKDADAVREHLGLCYDICHQAVEFEDVAESIDRLDAAEIRLVKVHVTCALELTDPRDEAAREHLARFVEPRYLHQTTALTDDGRLLWSTDLSREQTSAPAEDWLGSRAWRIHFHVPVHEESLGPLGTTRHVLDRALRQVARLEQTPHLEVETYTWNVLPTEPQNGASFDLVKGLSAELQRTTSFLEQVRAEQG</sequence>
<dbReference type="Proteomes" id="UP000317093">
    <property type="component" value="Chromosome"/>
</dbReference>
<proteinExistence type="predicted"/>
<accession>A0A518B1J1</accession>
<dbReference type="GO" id="GO:0016853">
    <property type="term" value="F:isomerase activity"/>
    <property type="evidence" value="ECO:0007669"/>
    <property type="project" value="UniProtKB-KW"/>
</dbReference>
<dbReference type="RefSeq" id="WP_145257295.1">
    <property type="nucleotide sequence ID" value="NZ_CP036279.1"/>
</dbReference>
<reference evidence="1 2" key="1">
    <citation type="submission" date="2019-02" db="EMBL/GenBank/DDBJ databases">
        <title>Deep-cultivation of Planctomycetes and their phenomic and genomic characterization uncovers novel biology.</title>
        <authorList>
            <person name="Wiegand S."/>
            <person name="Jogler M."/>
            <person name="Boedeker C."/>
            <person name="Pinto D."/>
            <person name="Vollmers J."/>
            <person name="Rivas-Marin E."/>
            <person name="Kohn T."/>
            <person name="Peeters S.H."/>
            <person name="Heuer A."/>
            <person name="Rast P."/>
            <person name="Oberbeckmann S."/>
            <person name="Bunk B."/>
            <person name="Jeske O."/>
            <person name="Meyerdierks A."/>
            <person name="Storesund J.E."/>
            <person name="Kallscheuer N."/>
            <person name="Luecker S."/>
            <person name="Lage O.M."/>
            <person name="Pohl T."/>
            <person name="Merkel B.J."/>
            <person name="Hornburger P."/>
            <person name="Mueller R.-W."/>
            <person name="Bruemmer F."/>
            <person name="Labrenz M."/>
            <person name="Spormann A.M."/>
            <person name="Op den Camp H."/>
            <person name="Overmann J."/>
            <person name="Amann R."/>
            <person name="Jetten M.S.M."/>
            <person name="Mascher T."/>
            <person name="Medema M.H."/>
            <person name="Devos D.P."/>
            <person name="Kaster A.-K."/>
            <person name="Ovreas L."/>
            <person name="Rohde M."/>
            <person name="Galperin M.Y."/>
            <person name="Jogler C."/>
        </authorList>
    </citation>
    <scope>NUCLEOTIDE SEQUENCE [LARGE SCALE GENOMIC DNA]</scope>
    <source>
        <strain evidence="1 2">Pan216</strain>
    </source>
</reference>
<dbReference type="AlphaFoldDB" id="A0A518B1J1"/>
<dbReference type="SUPFAM" id="SSF51658">
    <property type="entry name" value="Xylose isomerase-like"/>
    <property type="match status" value="1"/>
</dbReference>
<dbReference type="OrthoDB" id="9785907at2"/>
<dbReference type="NCBIfam" id="NF035939">
    <property type="entry name" value="TIM_EboE"/>
    <property type="match status" value="1"/>
</dbReference>
<dbReference type="InterPro" id="IPR036237">
    <property type="entry name" value="Xyl_isomerase-like_sf"/>
</dbReference>
<name>A0A518B1J1_9BACT</name>
<dbReference type="EMBL" id="CP036279">
    <property type="protein sequence ID" value="QDU60837.1"/>
    <property type="molecule type" value="Genomic_DNA"/>
</dbReference>
<gene>
    <name evidence="1" type="ORF">Pan216_16890</name>
</gene>
<evidence type="ECO:0000313" key="2">
    <source>
        <dbReference type="Proteomes" id="UP000317093"/>
    </source>
</evidence>
<keyword evidence="1" id="KW-0413">Isomerase</keyword>